<sequence length="83" mass="9824">MKRFYQHQTSTRCQKLIKIKKDIRPQRYRLRQTAMSLRSSKLAKYTDCARLAVFSIRLSDREYVAAGQLLVLLNAFLVKMQTK</sequence>
<dbReference type="EMBL" id="CM016762">
    <property type="protein sequence ID" value="TMS34145.1"/>
    <property type="molecule type" value="Genomic_DNA"/>
</dbReference>
<accession>A0A4U8UPB1</accession>
<comment type="caution">
    <text evidence="1">The sequence shown here is derived from an EMBL/GenBank/DDBJ whole genome shotgun (WGS) entry which is preliminary data.</text>
</comment>
<dbReference type="Proteomes" id="UP000298663">
    <property type="component" value="Chromosome X"/>
</dbReference>
<gene>
    <name evidence="1" type="ORF">L596_001785</name>
</gene>
<protein>
    <submittedName>
        <fullName evidence="1">Uncharacterized protein</fullName>
    </submittedName>
</protein>
<evidence type="ECO:0000313" key="2">
    <source>
        <dbReference type="Proteomes" id="UP000298663"/>
    </source>
</evidence>
<organism evidence="1 2">
    <name type="scientific">Steinernema carpocapsae</name>
    <name type="common">Entomopathogenic nematode</name>
    <dbReference type="NCBI Taxonomy" id="34508"/>
    <lineage>
        <taxon>Eukaryota</taxon>
        <taxon>Metazoa</taxon>
        <taxon>Ecdysozoa</taxon>
        <taxon>Nematoda</taxon>
        <taxon>Chromadorea</taxon>
        <taxon>Rhabditida</taxon>
        <taxon>Tylenchina</taxon>
        <taxon>Panagrolaimomorpha</taxon>
        <taxon>Strongyloidoidea</taxon>
        <taxon>Steinernematidae</taxon>
        <taxon>Steinernema</taxon>
    </lineage>
</organism>
<reference evidence="1 2" key="2">
    <citation type="journal article" date="2019" name="G3 (Bethesda)">
        <title>Hybrid Assembly of the Genome of the Entomopathogenic Nematode Steinernema carpocapsae Identifies the X-Chromosome.</title>
        <authorList>
            <person name="Serra L."/>
            <person name="Macchietto M."/>
            <person name="Macias-Munoz A."/>
            <person name="McGill C.J."/>
            <person name="Rodriguez I.M."/>
            <person name="Rodriguez B."/>
            <person name="Murad R."/>
            <person name="Mortazavi A."/>
        </authorList>
    </citation>
    <scope>NUCLEOTIDE SEQUENCE [LARGE SCALE GENOMIC DNA]</scope>
    <source>
        <strain evidence="1 2">ALL</strain>
    </source>
</reference>
<name>A0A4U8UPB1_STECR</name>
<evidence type="ECO:0000313" key="1">
    <source>
        <dbReference type="EMBL" id="TMS34145.1"/>
    </source>
</evidence>
<proteinExistence type="predicted"/>
<dbReference type="EMBL" id="AZBU02000001">
    <property type="protein sequence ID" value="TMS34145.1"/>
    <property type="molecule type" value="Genomic_DNA"/>
</dbReference>
<dbReference type="AlphaFoldDB" id="A0A4U8UPB1"/>
<keyword evidence="2" id="KW-1185">Reference proteome</keyword>
<reference evidence="1 2" key="1">
    <citation type="journal article" date="2015" name="Genome Biol.">
        <title>Comparative genomics of Steinernema reveals deeply conserved gene regulatory networks.</title>
        <authorList>
            <person name="Dillman A.R."/>
            <person name="Macchietto M."/>
            <person name="Porter C.F."/>
            <person name="Rogers A."/>
            <person name="Williams B."/>
            <person name="Antoshechkin I."/>
            <person name="Lee M.M."/>
            <person name="Goodwin Z."/>
            <person name="Lu X."/>
            <person name="Lewis E.E."/>
            <person name="Goodrich-Blair H."/>
            <person name="Stock S.P."/>
            <person name="Adams B.J."/>
            <person name="Sternberg P.W."/>
            <person name="Mortazavi A."/>
        </authorList>
    </citation>
    <scope>NUCLEOTIDE SEQUENCE [LARGE SCALE GENOMIC DNA]</scope>
    <source>
        <strain evidence="1 2">ALL</strain>
    </source>
</reference>